<evidence type="ECO:0000256" key="1">
    <source>
        <dbReference type="SAM" id="Phobius"/>
    </source>
</evidence>
<protein>
    <recommendedName>
        <fullName evidence="2">Ig-like domain-containing protein</fullName>
    </recommendedName>
</protein>
<dbReference type="InterPro" id="IPR003599">
    <property type="entry name" value="Ig_sub"/>
</dbReference>
<dbReference type="CDD" id="cd00096">
    <property type="entry name" value="Ig"/>
    <property type="match status" value="1"/>
</dbReference>
<dbReference type="OrthoDB" id="6427221at2759"/>
<dbReference type="KEGG" id="scac:106089206"/>
<evidence type="ECO:0000259" key="2">
    <source>
        <dbReference type="PROSITE" id="PS50835"/>
    </source>
</evidence>
<dbReference type="PANTHER" id="PTHR23279:SF41">
    <property type="entry name" value="DEFECTIVE PROBOSCIS EXTENSION RESPONSE 4-RELATED"/>
    <property type="match status" value="1"/>
</dbReference>
<dbReference type="InterPro" id="IPR036179">
    <property type="entry name" value="Ig-like_dom_sf"/>
</dbReference>
<evidence type="ECO:0000313" key="4">
    <source>
        <dbReference type="Proteomes" id="UP000095300"/>
    </source>
</evidence>
<dbReference type="SMART" id="SM00408">
    <property type="entry name" value="IGc2"/>
    <property type="match status" value="2"/>
</dbReference>
<evidence type="ECO:0000313" key="3">
    <source>
        <dbReference type="EnsemblMetazoa" id="SCAU008625-PA"/>
    </source>
</evidence>
<dbReference type="VEuPathDB" id="VectorBase:SCAU008625"/>
<dbReference type="FunFam" id="2.60.40.10:FF:000129">
    <property type="entry name" value="CLUMA_CG018772, isoform A"/>
    <property type="match status" value="1"/>
</dbReference>
<keyword evidence="1" id="KW-0812">Transmembrane</keyword>
<dbReference type="InterPro" id="IPR037448">
    <property type="entry name" value="Zig-8"/>
</dbReference>
<dbReference type="Pfam" id="PF13927">
    <property type="entry name" value="Ig_3"/>
    <property type="match status" value="1"/>
</dbReference>
<keyword evidence="1" id="KW-0472">Membrane</keyword>
<sequence length="386" mass="44135">MYERVNFDFPYTFCCCCCYYCCCCSLQSLEGKQKNNNIFNNKFNINLSIKKLKLNNNINTGTGTITNIVIIYIIILINIVRHHHHLIISGTVCENSHEMLLEYMTMLFIFGLTTIHLERSRISVQAIKLLTNETIHDINNMILESYDQLEPEFENTTNRDVIGAVGTTARLHCRVRNLGDRAVSWIRKRDLHILTIGIMTYTNDQRFLARHIDNSDEWVLKIVSVQPRDAGIYECQVSTEPKISQAYKLTVVTSRAQILSNRELFVQSGSDINLTCIAPQAPGPYTHMLWYKDSELINDSTRGGIRVVSEQQMKTSNLVISRVTHTDSGNYTCAADNSNSDSVFVHIINSEKHAAMQHELATRLHVPHSLLLILTIFYICNLFRLP</sequence>
<dbReference type="SUPFAM" id="SSF48726">
    <property type="entry name" value="Immunoglobulin"/>
    <property type="match status" value="2"/>
</dbReference>
<dbReference type="Proteomes" id="UP000095300">
    <property type="component" value="Unassembled WGS sequence"/>
</dbReference>
<dbReference type="InterPro" id="IPR003598">
    <property type="entry name" value="Ig_sub2"/>
</dbReference>
<dbReference type="PROSITE" id="PS50835">
    <property type="entry name" value="IG_LIKE"/>
    <property type="match status" value="2"/>
</dbReference>
<dbReference type="Gene3D" id="2.60.40.10">
    <property type="entry name" value="Immunoglobulins"/>
    <property type="match status" value="2"/>
</dbReference>
<dbReference type="InterPro" id="IPR013783">
    <property type="entry name" value="Ig-like_fold"/>
</dbReference>
<keyword evidence="1" id="KW-1133">Transmembrane helix</keyword>
<gene>
    <name evidence="3" type="primary">106089206</name>
</gene>
<dbReference type="EnsemblMetazoa" id="SCAU008625-RA">
    <property type="protein sequence ID" value="SCAU008625-PA"/>
    <property type="gene ID" value="SCAU008625"/>
</dbReference>
<dbReference type="GO" id="GO:0032589">
    <property type="term" value="C:neuron projection membrane"/>
    <property type="evidence" value="ECO:0007669"/>
    <property type="project" value="TreeGrafter"/>
</dbReference>
<dbReference type="GO" id="GO:0050808">
    <property type="term" value="P:synapse organization"/>
    <property type="evidence" value="ECO:0007669"/>
    <property type="project" value="TreeGrafter"/>
</dbReference>
<feature type="domain" description="Ig-like" evidence="2">
    <location>
        <begin position="151"/>
        <end position="238"/>
    </location>
</feature>
<dbReference type="FunFam" id="2.60.40.10:FF:001107">
    <property type="entry name" value="Defective proboscis extension response"/>
    <property type="match status" value="1"/>
</dbReference>
<dbReference type="SMART" id="SM00409">
    <property type="entry name" value="IG"/>
    <property type="match status" value="2"/>
</dbReference>
<dbReference type="AlphaFoldDB" id="A0A1I8PJB7"/>
<dbReference type="PANTHER" id="PTHR23279">
    <property type="entry name" value="DEFECTIVE PROBOSCIS EXTENSION RESPONSE DPR -RELATED"/>
    <property type="match status" value="1"/>
</dbReference>
<feature type="transmembrane region" description="Helical" evidence="1">
    <location>
        <begin position="100"/>
        <end position="117"/>
    </location>
</feature>
<feature type="transmembrane region" description="Helical" evidence="1">
    <location>
        <begin position="58"/>
        <end position="80"/>
    </location>
</feature>
<proteinExistence type="predicted"/>
<organism evidence="3 4">
    <name type="scientific">Stomoxys calcitrans</name>
    <name type="common">Stable fly</name>
    <name type="synonym">Conops calcitrans</name>
    <dbReference type="NCBI Taxonomy" id="35570"/>
    <lineage>
        <taxon>Eukaryota</taxon>
        <taxon>Metazoa</taxon>
        <taxon>Ecdysozoa</taxon>
        <taxon>Arthropoda</taxon>
        <taxon>Hexapoda</taxon>
        <taxon>Insecta</taxon>
        <taxon>Pterygota</taxon>
        <taxon>Neoptera</taxon>
        <taxon>Endopterygota</taxon>
        <taxon>Diptera</taxon>
        <taxon>Brachycera</taxon>
        <taxon>Muscomorpha</taxon>
        <taxon>Muscoidea</taxon>
        <taxon>Muscidae</taxon>
        <taxon>Stomoxys</taxon>
    </lineage>
</organism>
<dbReference type="STRING" id="35570.A0A1I8PJB7"/>
<dbReference type="CDD" id="cd00099">
    <property type="entry name" value="IgV"/>
    <property type="match status" value="1"/>
</dbReference>
<dbReference type="InterPro" id="IPR013106">
    <property type="entry name" value="Ig_V-set"/>
</dbReference>
<dbReference type="Pfam" id="PF07686">
    <property type="entry name" value="V-set"/>
    <property type="match status" value="1"/>
</dbReference>
<accession>A0A1I8PJB7</accession>
<keyword evidence="4" id="KW-1185">Reference proteome</keyword>
<reference evidence="3" key="1">
    <citation type="submission" date="2020-05" db="UniProtKB">
        <authorList>
            <consortium name="EnsemblMetazoa"/>
        </authorList>
    </citation>
    <scope>IDENTIFICATION</scope>
    <source>
        <strain evidence="3">USDA</strain>
    </source>
</reference>
<feature type="domain" description="Ig-like" evidence="2">
    <location>
        <begin position="241"/>
        <end position="344"/>
    </location>
</feature>
<name>A0A1I8PJB7_STOCA</name>
<dbReference type="InterPro" id="IPR007110">
    <property type="entry name" value="Ig-like_dom"/>
</dbReference>